<comment type="caution">
    <text evidence="5">The sequence shown here is derived from an EMBL/GenBank/DDBJ whole genome shotgun (WGS) entry which is preliminary data.</text>
</comment>
<keyword evidence="4" id="KW-1133">Transmembrane helix</keyword>
<dbReference type="RefSeq" id="WP_130484917.1">
    <property type="nucleotide sequence ID" value="NZ_SGWW01000002.1"/>
</dbReference>
<feature type="region of interest" description="Disordered" evidence="3">
    <location>
        <begin position="73"/>
        <end position="109"/>
    </location>
</feature>
<dbReference type="PANTHER" id="PTHR30023">
    <property type="entry name" value="D-ALANYL-D-ALANINE CARBOXYPEPTIDASE"/>
    <property type="match status" value="1"/>
</dbReference>
<protein>
    <submittedName>
        <fullName evidence="5">D-alanyl-D-alanine carboxypeptidase/D-alanyl-D-alanine-endopeptidase (Penicillin-binding protein 4)</fullName>
    </submittedName>
</protein>
<dbReference type="EMBL" id="SGWW01000002">
    <property type="protein sequence ID" value="RZS57332.1"/>
    <property type="molecule type" value="Genomic_DNA"/>
</dbReference>
<feature type="transmembrane region" description="Helical" evidence="4">
    <location>
        <begin position="29"/>
        <end position="54"/>
    </location>
</feature>
<comment type="similarity">
    <text evidence="1">Belongs to the peptidase S13 family.</text>
</comment>
<organism evidence="5 6">
    <name type="scientific">Microcella putealis</name>
    <dbReference type="NCBI Taxonomy" id="337005"/>
    <lineage>
        <taxon>Bacteria</taxon>
        <taxon>Bacillati</taxon>
        <taxon>Actinomycetota</taxon>
        <taxon>Actinomycetes</taxon>
        <taxon>Micrococcales</taxon>
        <taxon>Microbacteriaceae</taxon>
        <taxon>Microcella</taxon>
    </lineage>
</organism>
<feature type="compositionally biased region" description="Polar residues" evidence="3">
    <location>
        <begin position="93"/>
        <end position="105"/>
    </location>
</feature>
<dbReference type="GO" id="GO:0004185">
    <property type="term" value="F:serine-type carboxypeptidase activity"/>
    <property type="evidence" value="ECO:0007669"/>
    <property type="project" value="InterPro"/>
</dbReference>
<evidence type="ECO:0000313" key="6">
    <source>
        <dbReference type="Proteomes" id="UP000293519"/>
    </source>
</evidence>
<reference evidence="5 6" key="1">
    <citation type="journal article" date="2015" name="Stand. Genomic Sci.">
        <title>Genomic Encyclopedia of Bacterial and Archaeal Type Strains, Phase III: the genomes of soil and plant-associated and newly described type strains.</title>
        <authorList>
            <person name="Whitman W.B."/>
            <person name="Woyke T."/>
            <person name="Klenk H.P."/>
            <person name="Zhou Y."/>
            <person name="Lilburn T.G."/>
            <person name="Beck B.J."/>
            <person name="De Vos P."/>
            <person name="Vandamme P."/>
            <person name="Eisen J.A."/>
            <person name="Garrity G."/>
            <person name="Hugenholtz P."/>
            <person name="Kyrpides N.C."/>
        </authorList>
    </citation>
    <scope>NUCLEOTIDE SEQUENCE [LARGE SCALE GENOMIC DNA]</scope>
    <source>
        <strain evidence="5 6">CV2</strain>
    </source>
</reference>
<proteinExistence type="inferred from homology"/>
<dbReference type="NCBIfam" id="TIGR00666">
    <property type="entry name" value="PBP4"/>
    <property type="match status" value="1"/>
</dbReference>
<dbReference type="Gene3D" id="3.40.710.10">
    <property type="entry name" value="DD-peptidase/beta-lactamase superfamily"/>
    <property type="match status" value="2"/>
</dbReference>
<dbReference type="GO" id="GO:0006508">
    <property type="term" value="P:proteolysis"/>
    <property type="evidence" value="ECO:0007669"/>
    <property type="project" value="InterPro"/>
</dbReference>
<feature type="region of interest" description="Disordered" evidence="3">
    <location>
        <begin position="260"/>
        <end position="279"/>
    </location>
</feature>
<evidence type="ECO:0000313" key="5">
    <source>
        <dbReference type="EMBL" id="RZS57332.1"/>
    </source>
</evidence>
<evidence type="ECO:0000256" key="3">
    <source>
        <dbReference type="SAM" id="MobiDB-lite"/>
    </source>
</evidence>
<keyword evidence="5" id="KW-0121">Carboxypeptidase</keyword>
<evidence type="ECO:0000256" key="1">
    <source>
        <dbReference type="ARBA" id="ARBA00006096"/>
    </source>
</evidence>
<name>A0A4Q7LSK3_9MICO</name>
<evidence type="ECO:0000256" key="2">
    <source>
        <dbReference type="ARBA" id="ARBA00022801"/>
    </source>
</evidence>
<keyword evidence="4" id="KW-0472">Membrane</keyword>
<gene>
    <name evidence="5" type="ORF">EV141_1044</name>
</gene>
<evidence type="ECO:0000256" key="4">
    <source>
        <dbReference type="SAM" id="Phobius"/>
    </source>
</evidence>
<dbReference type="AlphaFoldDB" id="A0A4Q7LSK3"/>
<sequence length="499" mass="51044">MTESSEPRTRRAARPPRQGFAGWVTRHRVAVTATALSLVFALLGTGAVFVGVAVGEDRASAAIVDAVAPDALAIPEPEPEPEPDPRPTPGDDTSASPLRTCTISTPAGDPRLGAFAGHVIDLETGDALFDRSGAVGQPAASGMKVLTAAAALASLGPNFRMSTRVVAGAEPGTVVLVGGGDVTLSALAPGQESVYVGAPKLADLAAQTVAAYAQANPDAPAITRVVLDSSYFPEADHWDSTWERRLMGQGFTAEVTALQVDGDRSNPRVQTSPRSQDPIGRAGQAFAQALAAAGNPGGQPAAIERGTASGGLQLAEVLSQPLSQLVQPMLRESDNSLAETIGRLISHHYGLGGTAASLTDAFTRALSTYSVATDGVLIRDASGLSFANEIPPAYLAQLFTVIERTPSMSEITAGLPVAGQTGTLRNRFTGANAAAAGAVTAKTGFITNVYTLSGLMTAADGSRLAFSLYALGPVNDSARPALDTLTTAIHACGNNLSNL</sequence>
<dbReference type="Pfam" id="PF02113">
    <property type="entry name" value="Peptidase_S13"/>
    <property type="match status" value="2"/>
</dbReference>
<keyword evidence="4" id="KW-0812">Transmembrane</keyword>
<keyword evidence="6" id="KW-1185">Reference proteome</keyword>
<accession>A0A4Q7LSK3</accession>
<dbReference type="InterPro" id="IPR000667">
    <property type="entry name" value="Peptidase_S13"/>
</dbReference>
<dbReference type="InterPro" id="IPR012338">
    <property type="entry name" value="Beta-lactam/transpept-like"/>
</dbReference>
<keyword evidence="2" id="KW-0378">Hydrolase</keyword>
<dbReference type="Proteomes" id="UP000293519">
    <property type="component" value="Unassembled WGS sequence"/>
</dbReference>
<dbReference type="SUPFAM" id="SSF56601">
    <property type="entry name" value="beta-lactamase/transpeptidase-like"/>
    <property type="match status" value="1"/>
</dbReference>
<dbReference type="PRINTS" id="PR00922">
    <property type="entry name" value="DADACBPTASE3"/>
</dbReference>
<keyword evidence="5" id="KW-0645">Protease</keyword>
<dbReference type="GO" id="GO:0000270">
    <property type="term" value="P:peptidoglycan metabolic process"/>
    <property type="evidence" value="ECO:0007669"/>
    <property type="project" value="TreeGrafter"/>
</dbReference>
<dbReference type="OrthoDB" id="56883at2"/>
<dbReference type="PANTHER" id="PTHR30023:SF0">
    <property type="entry name" value="PENICILLIN-SENSITIVE CARBOXYPEPTIDASE A"/>
    <property type="match status" value="1"/>
</dbReference>